<proteinExistence type="predicted"/>
<protein>
    <submittedName>
        <fullName evidence="9">MFS general substrate transporter</fullName>
    </submittedName>
</protein>
<dbReference type="Gene3D" id="1.20.1250.20">
    <property type="entry name" value="MFS general substrate transporter like domains"/>
    <property type="match status" value="1"/>
</dbReference>
<feature type="transmembrane region" description="Helical" evidence="7">
    <location>
        <begin position="117"/>
        <end position="135"/>
    </location>
</feature>
<dbReference type="OrthoDB" id="10262656at2759"/>
<dbReference type="EMBL" id="ML220116">
    <property type="protein sequence ID" value="TGZ82160.1"/>
    <property type="molecule type" value="Genomic_DNA"/>
</dbReference>
<feature type="transmembrane region" description="Helical" evidence="7">
    <location>
        <begin position="367"/>
        <end position="390"/>
    </location>
</feature>
<feature type="region of interest" description="Disordered" evidence="6">
    <location>
        <begin position="1"/>
        <end position="33"/>
    </location>
</feature>
<keyword evidence="4 7" id="KW-1133">Transmembrane helix</keyword>
<dbReference type="InParanoid" id="A0A4S2MZG2"/>
<comment type="subcellular location">
    <subcellularLocation>
        <location evidence="1">Membrane</location>
        <topology evidence="1">Multi-pass membrane protein</topology>
    </subcellularLocation>
</comment>
<evidence type="ECO:0000313" key="10">
    <source>
        <dbReference type="Proteomes" id="UP000298138"/>
    </source>
</evidence>
<dbReference type="SUPFAM" id="SSF103473">
    <property type="entry name" value="MFS general substrate transporter"/>
    <property type="match status" value="1"/>
</dbReference>
<keyword evidence="5 7" id="KW-0472">Membrane</keyword>
<keyword evidence="3 7" id="KW-0812">Transmembrane</keyword>
<feature type="transmembrane region" description="Helical" evidence="7">
    <location>
        <begin position="458"/>
        <end position="481"/>
    </location>
</feature>
<accession>A0A4S2MZG2</accession>
<feature type="transmembrane region" description="Helical" evidence="7">
    <location>
        <begin position="402"/>
        <end position="420"/>
    </location>
</feature>
<feature type="transmembrane region" description="Helical" evidence="7">
    <location>
        <begin position="426"/>
        <end position="446"/>
    </location>
</feature>
<feature type="transmembrane region" description="Helical" evidence="7">
    <location>
        <begin position="174"/>
        <end position="198"/>
    </location>
</feature>
<evidence type="ECO:0000256" key="7">
    <source>
        <dbReference type="SAM" id="Phobius"/>
    </source>
</evidence>
<feature type="transmembrane region" description="Helical" evidence="7">
    <location>
        <begin position="501"/>
        <end position="520"/>
    </location>
</feature>
<dbReference type="Pfam" id="PF07690">
    <property type="entry name" value="MFS_1"/>
    <property type="match status" value="1"/>
</dbReference>
<feature type="compositionally biased region" description="Low complexity" evidence="6">
    <location>
        <begin position="1"/>
        <end position="17"/>
    </location>
</feature>
<dbReference type="InterPro" id="IPR036259">
    <property type="entry name" value="MFS_trans_sf"/>
</dbReference>
<organism evidence="9 10">
    <name type="scientific">Ascodesmis nigricans</name>
    <dbReference type="NCBI Taxonomy" id="341454"/>
    <lineage>
        <taxon>Eukaryota</taxon>
        <taxon>Fungi</taxon>
        <taxon>Dikarya</taxon>
        <taxon>Ascomycota</taxon>
        <taxon>Pezizomycotina</taxon>
        <taxon>Pezizomycetes</taxon>
        <taxon>Pezizales</taxon>
        <taxon>Ascodesmidaceae</taxon>
        <taxon>Ascodesmis</taxon>
    </lineage>
</organism>
<feature type="transmembrane region" description="Helical" evidence="7">
    <location>
        <begin position="323"/>
        <end position="347"/>
    </location>
</feature>
<evidence type="ECO:0000313" key="9">
    <source>
        <dbReference type="EMBL" id="TGZ82160.1"/>
    </source>
</evidence>
<gene>
    <name evidence="9" type="ORF">EX30DRAFT_358500</name>
</gene>
<feature type="transmembrane region" description="Helical" evidence="7">
    <location>
        <begin position="141"/>
        <end position="162"/>
    </location>
</feature>
<dbReference type="InterPro" id="IPR020846">
    <property type="entry name" value="MFS_dom"/>
</dbReference>
<dbReference type="PANTHER" id="PTHR23504">
    <property type="entry name" value="MAJOR FACILITATOR SUPERFAMILY DOMAIN-CONTAINING PROTEIN 10"/>
    <property type="match status" value="1"/>
</dbReference>
<reference evidence="9 10" key="1">
    <citation type="submission" date="2019-04" db="EMBL/GenBank/DDBJ databases">
        <title>Comparative genomics and transcriptomics to analyze fruiting body development in filamentous ascomycetes.</title>
        <authorList>
            <consortium name="DOE Joint Genome Institute"/>
            <person name="Lutkenhaus R."/>
            <person name="Traeger S."/>
            <person name="Breuer J."/>
            <person name="Kuo A."/>
            <person name="Lipzen A."/>
            <person name="Pangilinan J."/>
            <person name="Dilworth D."/>
            <person name="Sandor L."/>
            <person name="Poggeler S."/>
            <person name="Barry K."/>
            <person name="Grigoriev I.V."/>
            <person name="Nowrousian M."/>
        </authorList>
    </citation>
    <scope>NUCLEOTIDE SEQUENCE [LARGE SCALE GENOMIC DNA]</scope>
    <source>
        <strain evidence="9 10">CBS 389.68</strain>
    </source>
</reference>
<feature type="transmembrane region" description="Helical" evidence="7">
    <location>
        <begin position="42"/>
        <end position="67"/>
    </location>
</feature>
<dbReference type="PROSITE" id="PS50850">
    <property type="entry name" value="MFS"/>
    <property type="match status" value="1"/>
</dbReference>
<feature type="region of interest" description="Disordered" evidence="6">
    <location>
        <begin position="275"/>
        <end position="309"/>
    </location>
</feature>
<keyword evidence="2" id="KW-0813">Transport</keyword>
<feature type="transmembrane region" description="Helical" evidence="7">
    <location>
        <begin position="224"/>
        <end position="246"/>
    </location>
</feature>
<evidence type="ECO:0000256" key="6">
    <source>
        <dbReference type="SAM" id="MobiDB-lite"/>
    </source>
</evidence>
<evidence type="ECO:0000256" key="5">
    <source>
        <dbReference type="ARBA" id="ARBA00023136"/>
    </source>
</evidence>
<evidence type="ECO:0000256" key="4">
    <source>
        <dbReference type="ARBA" id="ARBA00022989"/>
    </source>
</evidence>
<evidence type="ECO:0000256" key="3">
    <source>
        <dbReference type="ARBA" id="ARBA00022692"/>
    </source>
</evidence>
<dbReference type="CDD" id="cd17330">
    <property type="entry name" value="MFS_SLC46_TetA_like"/>
    <property type="match status" value="1"/>
</dbReference>
<dbReference type="Proteomes" id="UP000298138">
    <property type="component" value="Unassembled WGS sequence"/>
</dbReference>
<feature type="compositionally biased region" description="Low complexity" evidence="6">
    <location>
        <begin position="297"/>
        <end position="309"/>
    </location>
</feature>
<dbReference type="GO" id="GO:0022857">
    <property type="term" value="F:transmembrane transporter activity"/>
    <property type="evidence" value="ECO:0007669"/>
    <property type="project" value="InterPro"/>
</dbReference>
<evidence type="ECO:0000259" key="8">
    <source>
        <dbReference type="PROSITE" id="PS50850"/>
    </source>
</evidence>
<feature type="domain" description="Major facilitator superfamily (MFS) profile" evidence="8">
    <location>
        <begin position="41"/>
        <end position="525"/>
    </location>
</feature>
<evidence type="ECO:0000256" key="2">
    <source>
        <dbReference type="ARBA" id="ARBA00022448"/>
    </source>
</evidence>
<dbReference type="AlphaFoldDB" id="A0A4S2MZG2"/>
<feature type="transmembrane region" description="Helical" evidence="7">
    <location>
        <begin position="87"/>
        <end position="108"/>
    </location>
</feature>
<keyword evidence="10" id="KW-1185">Reference proteome</keyword>
<dbReference type="PANTHER" id="PTHR23504:SF6">
    <property type="entry name" value="MULTIDRUG TRANSPORTER, PUTATIVE (AFU_ORTHOLOGUE AFUA_4G08740)-RELATED"/>
    <property type="match status" value="1"/>
</dbReference>
<sequence length="528" mass="57572">MSPRSRSSSTTSDDLLLAIEDDPKHDPSPPASWQNLPHKTELMALAFCRFSEPLTQTSLLPFIYYLLQSFPTADGSPPSASTISKQAGVLQSSFAFAQCLTGFFWGWLSDHIGRKPVILMGIAGTIVSILGFAFADNFQEALFWKVLSGVLNGNVGVFRTVVGETVREKKHQARAFLIMPICFNVGIVLGPMLGGALADPMGKYSGSPPLWGVHWPEWTERYPYALPNVVNAVFLMGSWFAGLFLLQETLETQRHKPDMGARVLLFFRRLYRRVPTGHTKQPPSSSSSGTEEETERTPLLPSPSESPSFEPRPPFLSMFTPQILLTLLCFTFTPLHNATWMQLYSIFLSAPSASNPLLGGLNLSPVSVGTALSFLGTLGIAMQLIVYPPVQIRLGLIRSYRWSNSLFPIAYLLTPMLVFLRRISDAATWAGISGVLAIQVAARTFAFPASIALLTNAVEVPGVLGTIHGVGSSLMALSRTVGPLVGSWGLAKGMEGWGVEWVFWTLSLIAAASWTVSLRLKEGRGLGH</sequence>
<name>A0A4S2MZG2_9PEZI</name>
<dbReference type="InterPro" id="IPR011701">
    <property type="entry name" value="MFS"/>
</dbReference>
<evidence type="ECO:0000256" key="1">
    <source>
        <dbReference type="ARBA" id="ARBA00004141"/>
    </source>
</evidence>
<dbReference type="GO" id="GO:0016020">
    <property type="term" value="C:membrane"/>
    <property type="evidence" value="ECO:0007669"/>
    <property type="project" value="UniProtKB-SubCell"/>
</dbReference>